<gene>
    <name evidence="1" type="ORF">JOE69_003514</name>
</gene>
<sequence>MSRPPGSDSLPAAVLFDLDGTLVDPAGGITGGIAYALAGMGLPVPELPVLNSMVGPKLAESLLSSTEASPEQLPELIARYRQWYHEHALAMSRPYPGIPELLAGLQAAGVPLAVATQKPQGAARAVLDRHGLSRFFEVLSGADDDETLPAPADQVPKAGIVAVAVQGLADAGLLDPAPGAVGRVVMIGDREHDVLGARANQLDCIGVGWGFGSPGELLRAGAVAVLESTAELAAELGAGDFVRTRQEALDGAL</sequence>
<dbReference type="InterPro" id="IPR023198">
    <property type="entry name" value="PGP-like_dom2"/>
</dbReference>
<dbReference type="GO" id="GO:0008967">
    <property type="term" value="F:phosphoglycolate phosphatase activity"/>
    <property type="evidence" value="ECO:0007669"/>
    <property type="project" value="UniProtKB-EC"/>
</dbReference>
<dbReference type="PANTHER" id="PTHR43434">
    <property type="entry name" value="PHOSPHOGLYCOLATE PHOSPHATASE"/>
    <property type="match status" value="1"/>
</dbReference>
<dbReference type="EC" id="3.1.3.18" evidence="1"/>
<name>A0ABU1JHD3_9MICC</name>
<dbReference type="EMBL" id="JAVDQF010000001">
    <property type="protein sequence ID" value="MDR6271276.1"/>
    <property type="molecule type" value="Genomic_DNA"/>
</dbReference>
<dbReference type="Pfam" id="PF00702">
    <property type="entry name" value="Hydrolase"/>
    <property type="match status" value="1"/>
</dbReference>
<dbReference type="PANTHER" id="PTHR43434:SF20">
    <property type="entry name" value="5'-NUCLEOTIDASE"/>
    <property type="match status" value="1"/>
</dbReference>
<protein>
    <submittedName>
        <fullName evidence="1">Phosphoglycolate phosphatase</fullName>
        <ecNumber evidence="1">3.1.3.18</ecNumber>
    </submittedName>
</protein>
<dbReference type="SUPFAM" id="SSF56784">
    <property type="entry name" value="HAD-like"/>
    <property type="match status" value="1"/>
</dbReference>
<dbReference type="Gene3D" id="3.40.50.1000">
    <property type="entry name" value="HAD superfamily/HAD-like"/>
    <property type="match status" value="1"/>
</dbReference>
<dbReference type="InterPro" id="IPR023214">
    <property type="entry name" value="HAD_sf"/>
</dbReference>
<keyword evidence="2" id="KW-1185">Reference proteome</keyword>
<dbReference type="RefSeq" id="WP_309800990.1">
    <property type="nucleotide sequence ID" value="NZ_BAAAHY010000006.1"/>
</dbReference>
<dbReference type="SFLD" id="SFLDS00003">
    <property type="entry name" value="Haloacid_Dehalogenase"/>
    <property type="match status" value="1"/>
</dbReference>
<accession>A0ABU1JHD3</accession>
<comment type="caution">
    <text evidence="1">The sequence shown here is derived from an EMBL/GenBank/DDBJ whole genome shotgun (WGS) entry which is preliminary data.</text>
</comment>
<dbReference type="Proteomes" id="UP001185069">
    <property type="component" value="Unassembled WGS sequence"/>
</dbReference>
<evidence type="ECO:0000313" key="1">
    <source>
        <dbReference type="EMBL" id="MDR6271276.1"/>
    </source>
</evidence>
<keyword evidence="1" id="KW-0378">Hydrolase</keyword>
<proteinExistence type="predicted"/>
<reference evidence="1 2" key="1">
    <citation type="submission" date="2023-07" db="EMBL/GenBank/DDBJ databases">
        <title>Sequencing the genomes of 1000 actinobacteria strains.</title>
        <authorList>
            <person name="Klenk H.-P."/>
        </authorList>
    </citation>
    <scope>NUCLEOTIDE SEQUENCE [LARGE SCALE GENOMIC DNA]</scope>
    <source>
        <strain evidence="1 2">DSM 14555</strain>
    </source>
</reference>
<evidence type="ECO:0000313" key="2">
    <source>
        <dbReference type="Proteomes" id="UP001185069"/>
    </source>
</evidence>
<organism evidence="1 2">
    <name type="scientific">Arthrobacter russicus</name>
    <dbReference type="NCBI Taxonomy" id="172040"/>
    <lineage>
        <taxon>Bacteria</taxon>
        <taxon>Bacillati</taxon>
        <taxon>Actinomycetota</taxon>
        <taxon>Actinomycetes</taxon>
        <taxon>Micrococcales</taxon>
        <taxon>Micrococcaceae</taxon>
        <taxon>Arthrobacter</taxon>
    </lineage>
</organism>
<dbReference type="InterPro" id="IPR036412">
    <property type="entry name" value="HAD-like_sf"/>
</dbReference>
<dbReference type="SFLD" id="SFLDG01129">
    <property type="entry name" value="C1.5:_HAD__Beta-PGM__Phosphata"/>
    <property type="match status" value="1"/>
</dbReference>
<dbReference type="InterPro" id="IPR050155">
    <property type="entry name" value="HAD-like_hydrolase_sf"/>
</dbReference>
<dbReference type="Gene3D" id="1.10.150.240">
    <property type="entry name" value="Putative phosphatase, domain 2"/>
    <property type="match status" value="1"/>
</dbReference>